<feature type="compositionally biased region" description="Pro residues" evidence="1">
    <location>
        <begin position="343"/>
        <end position="356"/>
    </location>
</feature>
<dbReference type="Proteomes" id="UP000717585">
    <property type="component" value="Unassembled WGS sequence"/>
</dbReference>
<evidence type="ECO:0000313" key="3">
    <source>
        <dbReference type="Proteomes" id="UP000717585"/>
    </source>
</evidence>
<comment type="caution">
    <text evidence="2">The sequence shown here is derived from an EMBL/GenBank/DDBJ whole genome shotgun (WGS) entry which is preliminary data.</text>
</comment>
<name>A0A8J6ASH8_9EUKA</name>
<dbReference type="AlphaFoldDB" id="A0A8J6ASH8"/>
<evidence type="ECO:0000256" key="1">
    <source>
        <dbReference type="SAM" id="MobiDB-lite"/>
    </source>
</evidence>
<gene>
    <name evidence="2" type="ORF">J8273_3481</name>
</gene>
<accession>A0A8J6ASH8</accession>
<feature type="compositionally biased region" description="Basic and acidic residues" evidence="1">
    <location>
        <begin position="362"/>
        <end position="371"/>
    </location>
</feature>
<keyword evidence="3" id="KW-1185">Reference proteome</keyword>
<reference evidence="2" key="1">
    <citation type="submission" date="2021-05" db="EMBL/GenBank/DDBJ databases">
        <title>A free-living protist that lacks canonical eukaryotic 1 DNA replication and segregation systems.</title>
        <authorList>
            <person name="Salas-Leiva D.E."/>
            <person name="Tromer E.C."/>
            <person name="Curtis B.A."/>
            <person name="Jerlstrom-Hultqvist J."/>
            <person name="Kolisko M."/>
            <person name="Yi Z."/>
            <person name="Salas-Leiva J.S."/>
            <person name="Gallot-Lavallee L."/>
            <person name="Kops G.J.P.L."/>
            <person name="Archibald J.M."/>
            <person name="Simpson A.G.B."/>
            <person name="Roger A.J."/>
        </authorList>
    </citation>
    <scope>NUCLEOTIDE SEQUENCE</scope>
    <source>
        <strain evidence="2">BICM</strain>
    </source>
</reference>
<feature type="region of interest" description="Disordered" evidence="1">
    <location>
        <begin position="303"/>
        <end position="468"/>
    </location>
</feature>
<dbReference type="EMBL" id="JAHDYR010000025">
    <property type="protein sequence ID" value="KAG9393346.1"/>
    <property type="molecule type" value="Genomic_DNA"/>
</dbReference>
<proteinExistence type="predicted"/>
<feature type="compositionally biased region" description="Basic and acidic residues" evidence="1">
    <location>
        <begin position="416"/>
        <end position="447"/>
    </location>
</feature>
<evidence type="ECO:0000313" key="2">
    <source>
        <dbReference type="EMBL" id="KAG9393346.1"/>
    </source>
</evidence>
<feature type="compositionally biased region" description="Pro residues" evidence="1">
    <location>
        <begin position="387"/>
        <end position="396"/>
    </location>
</feature>
<organism evidence="2 3">
    <name type="scientific">Carpediemonas membranifera</name>
    <dbReference type="NCBI Taxonomy" id="201153"/>
    <lineage>
        <taxon>Eukaryota</taxon>
        <taxon>Metamonada</taxon>
        <taxon>Carpediemonas-like organisms</taxon>
        <taxon>Carpediemonas</taxon>
    </lineage>
</organism>
<sequence length="974" mass="104408">MSRATLAFATEAGNVVVLSTTYETVPTRSFSYETIFTAELSHNAGEVPSFFGFVADRLLLGTTTGTVHAILLPERRTLLNINKPNKGSAEVIFHSSIAEPIVQICTAGLGIAISMASRVVLLSSGPPAVVGSKPKKGNPDLGVCELPPPPGLQETLNEPLESMLLLARPQRRVFGASTTRSMEGDIQPILITVRLNRLKTEVAQFKASNDESAISADPSEPVLGTLYREHGRVVSLSPAGLLVFADTLDTVFGWFPLGLTETPTIFAWCAGRLIASMKGGLYILSASKPQLSALPILSPVPVPPPIREPEPEPAAEPEQASVPPVAPAPVPEAQEPELVESAPTPPEPLPPTPPPPVDDDSTAEKVYKPAQEHQPTPLPSPHAEQPQQPPTPPPPVVSEEVGVEGEGRAEVTPVQAKKEARVPELEVERDETGPQPDPKDATSKKEPAPQPEVEEALPAPTPLPKELAPETSRFNSVVKAAQKQLNAQKAVAAKLAHHPPKVTQKPQAKSKPQPPAPEMQIHKFAPVVVDLFMMPPATPVMREITVPRKEAAFTTGYVDQDEFTSVYSSFAGARVERTCVVPHQEALYASCETVGILSRSAFKVCSGVMGDGCLAAAQTAAIFHVPGDTGFIYDVTAVRPSNFHLHSTLCQWLSVCTPARLDEIFAPHEWLEQMDFRDIADDMIRSLCQVALESGAFLGVSPGTPHDDALVTFIGAYSKFIDLHRAMAYADLHKLPKSFAALLEVMKRHVEPVFVMAIDGPVLATPGPVQQLTAAGGLDVLAEACRILVDGCTIDDVPVLVDARRMLSPEMLTTVLEGEVKEAYVTLALETEPTALDFNPDLLQSILKSESSSDTLRQTAIARLLTLGVTPEGAEPDAATKYAAATSLEEMCQAVLDLENPVDSIYRLTETAHPCRVWQILLADARISSIGTGVVVDMVVSILGSKIAADMILGSNIAELLSFDDLCRLDAWFG</sequence>
<protein>
    <submittedName>
        <fullName evidence="2">Uncharacterized protein</fullName>
    </submittedName>
</protein>
<feature type="region of interest" description="Disordered" evidence="1">
    <location>
        <begin position="488"/>
        <end position="518"/>
    </location>
</feature>